<dbReference type="GO" id="GO:0071013">
    <property type="term" value="C:catalytic step 2 spliceosome"/>
    <property type="evidence" value="ECO:0007669"/>
    <property type="project" value="TreeGrafter"/>
</dbReference>
<comment type="caution">
    <text evidence="11">The sequence shown here is derived from an EMBL/GenBank/DDBJ whole genome shotgun (WGS) entry which is preliminary data.</text>
</comment>
<evidence type="ECO:0000256" key="2">
    <source>
        <dbReference type="ARBA" id="ARBA00006850"/>
    </source>
</evidence>
<dbReference type="Proteomes" id="UP000320333">
    <property type="component" value="Unassembled WGS sequence"/>
</dbReference>
<feature type="compositionally biased region" description="Low complexity" evidence="9">
    <location>
        <begin position="1"/>
        <end position="17"/>
    </location>
</feature>
<dbReference type="SUPFAM" id="SSF50182">
    <property type="entry name" value="Sm-like ribonucleoproteins"/>
    <property type="match status" value="1"/>
</dbReference>
<keyword evidence="5" id="KW-0694">RNA-binding</keyword>
<feature type="domain" description="Sm" evidence="10">
    <location>
        <begin position="71"/>
        <end position="153"/>
    </location>
</feature>
<dbReference type="Gene3D" id="2.30.30.100">
    <property type="match status" value="1"/>
</dbReference>
<dbReference type="GO" id="GO:0005688">
    <property type="term" value="C:U6 snRNP"/>
    <property type="evidence" value="ECO:0007669"/>
    <property type="project" value="TreeGrafter"/>
</dbReference>
<evidence type="ECO:0000256" key="8">
    <source>
        <dbReference type="ARBA" id="ARBA00023274"/>
    </source>
</evidence>
<comment type="similarity">
    <text evidence="2">Belongs to the snRNP Sm proteins family.</text>
</comment>
<dbReference type="CDD" id="cd01729">
    <property type="entry name" value="LSm7"/>
    <property type="match status" value="1"/>
</dbReference>
<feature type="compositionally biased region" description="Gly residues" evidence="9">
    <location>
        <begin position="18"/>
        <end position="55"/>
    </location>
</feature>
<name>A0A507FPZ9_9FUNG</name>
<dbReference type="GO" id="GO:0097526">
    <property type="term" value="C:spliceosomal tri-snRNP complex"/>
    <property type="evidence" value="ECO:0007669"/>
    <property type="project" value="TreeGrafter"/>
</dbReference>
<evidence type="ECO:0000256" key="6">
    <source>
        <dbReference type="ARBA" id="ARBA00023187"/>
    </source>
</evidence>
<keyword evidence="3" id="KW-0507">mRNA processing</keyword>
<dbReference type="OrthoDB" id="274944at2759"/>
<protein>
    <recommendedName>
        <fullName evidence="10">Sm domain-containing protein</fullName>
    </recommendedName>
</protein>
<dbReference type="AlphaFoldDB" id="A0A507FPZ9"/>
<dbReference type="PANTHER" id="PTHR10553">
    <property type="entry name" value="SMALL NUCLEAR RIBONUCLEOPROTEIN"/>
    <property type="match status" value="1"/>
</dbReference>
<evidence type="ECO:0000256" key="7">
    <source>
        <dbReference type="ARBA" id="ARBA00023242"/>
    </source>
</evidence>
<evidence type="ECO:0000256" key="3">
    <source>
        <dbReference type="ARBA" id="ARBA00022664"/>
    </source>
</evidence>
<proteinExistence type="inferred from homology"/>
<dbReference type="GO" id="GO:0071004">
    <property type="term" value="C:U2-type prespliceosome"/>
    <property type="evidence" value="ECO:0007669"/>
    <property type="project" value="TreeGrafter"/>
</dbReference>
<keyword evidence="8" id="KW-0687">Ribonucleoprotein</keyword>
<dbReference type="GO" id="GO:0005689">
    <property type="term" value="C:U12-type spliceosomal complex"/>
    <property type="evidence" value="ECO:0007669"/>
    <property type="project" value="TreeGrafter"/>
</dbReference>
<dbReference type="InterPro" id="IPR001163">
    <property type="entry name" value="Sm_dom_euk/arc"/>
</dbReference>
<dbReference type="PROSITE" id="PS52002">
    <property type="entry name" value="SM"/>
    <property type="match status" value="1"/>
</dbReference>
<dbReference type="GO" id="GO:0000956">
    <property type="term" value="P:nuclear-transcribed mRNA catabolic process"/>
    <property type="evidence" value="ECO:0007669"/>
    <property type="project" value="InterPro"/>
</dbReference>
<dbReference type="InterPro" id="IPR047575">
    <property type="entry name" value="Sm"/>
</dbReference>
<evidence type="ECO:0000256" key="9">
    <source>
        <dbReference type="SAM" id="MobiDB-lite"/>
    </source>
</evidence>
<evidence type="ECO:0000313" key="11">
    <source>
        <dbReference type="EMBL" id="TPX78343.1"/>
    </source>
</evidence>
<keyword evidence="6" id="KW-0508">mRNA splicing</keyword>
<dbReference type="Pfam" id="PF01423">
    <property type="entry name" value="LSM"/>
    <property type="match status" value="1"/>
</dbReference>
<evidence type="ECO:0000259" key="10">
    <source>
        <dbReference type="PROSITE" id="PS52002"/>
    </source>
</evidence>
<dbReference type="InterPro" id="IPR044641">
    <property type="entry name" value="Lsm7/SmG-like"/>
</dbReference>
<evidence type="ECO:0000313" key="12">
    <source>
        <dbReference type="Proteomes" id="UP000320333"/>
    </source>
</evidence>
<accession>A0A507FPZ9</accession>
<dbReference type="InterPro" id="IPR017132">
    <property type="entry name" value="Lsm7"/>
</dbReference>
<dbReference type="GO" id="GO:1990726">
    <property type="term" value="C:Lsm1-7-Pat1 complex"/>
    <property type="evidence" value="ECO:0007669"/>
    <property type="project" value="TreeGrafter"/>
</dbReference>
<dbReference type="STRING" id="246404.A0A507FPZ9"/>
<dbReference type="PANTHER" id="PTHR10553:SF5">
    <property type="entry name" value="U6 SNRNA-ASSOCIATED SM-LIKE PROTEIN LSM7"/>
    <property type="match status" value="1"/>
</dbReference>
<dbReference type="GO" id="GO:0000398">
    <property type="term" value="P:mRNA splicing, via spliceosome"/>
    <property type="evidence" value="ECO:0007669"/>
    <property type="project" value="InterPro"/>
</dbReference>
<feature type="region of interest" description="Disordered" evidence="9">
    <location>
        <begin position="1"/>
        <end position="73"/>
    </location>
</feature>
<gene>
    <name evidence="11" type="ORF">CcCBS67573_g00362</name>
</gene>
<evidence type="ECO:0000256" key="5">
    <source>
        <dbReference type="ARBA" id="ARBA00022884"/>
    </source>
</evidence>
<comment type="subcellular location">
    <subcellularLocation>
        <location evidence="1">Nucleus</location>
    </subcellularLocation>
</comment>
<sequence length="161" mass="16307">MQQPPAQQQQQQQQRGPKQGGRGGARGGGSGGGGGGGGGGGYGANKGGGGGGRGGKNAPNFPGGPSTPRKESILDMAKYMDKRIQVKFAAGREVTGILKGFDPLLNLVLDETEEQLYSNGSDGQAPGTITTRQLGLVVSRGTSVILIAPMDGTEEIANPFI</sequence>
<dbReference type="InterPro" id="IPR010920">
    <property type="entry name" value="LSM_dom_sf"/>
</dbReference>
<keyword evidence="7" id="KW-0539">Nucleus</keyword>
<evidence type="ECO:0000256" key="1">
    <source>
        <dbReference type="ARBA" id="ARBA00004123"/>
    </source>
</evidence>
<keyword evidence="4" id="KW-0747">Spliceosome</keyword>
<dbReference type="EMBL" id="QEAP01000005">
    <property type="protein sequence ID" value="TPX78343.1"/>
    <property type="molecule type" value="Genomic_DNA"/>
</dbReference>
<organism evidence="11 12">
    <name type="scientific">Chytriomyces confervae</name>
    <dbReference type="NCBI Taxonomy" id="246404"/>
    <lineage>
        <taxon>Eukaryota</taxon>
        <taxon>Fungi</taxon>
        <taxon>Fungi incertae sedis</taxon>
        <taxon>Chytridiomycota</taxon>
        <taxon>Chytridiomycota incertae sedis</taxon>
        <taxon>Chytridiomycetes</taxon>
        <taxon>Chytridiales</taxon>
        <taxon>Chytriomycetaceae</taxon>
        <taxon>Chytriomyces</taxon>
    </lineage>
</organism>
<keyword evidence="12" id="KW-1185">Reference proteome</keyword>
<evidence type="ECO:0000256" key="4">
    <source>
        <dbReference type="ARBA" id="ARBA00022728"/>
    </source>
</evidence>
<reference evidence="11 12" key="1">
    <citation type="journal article" date="2019" name="Sci. Rep.">
        <title>Comparative genomics of chytrid fungi reveal insights into the obligate biotrophic and pathogenic lifestyle of Synchytrium endobioticum.</title>
        <authorList>
            <person name="van de Vossenberg B.T.L.H."/>
            <person name="Warris S."/>
            <person name="Nguyen H.D.T."/>
            <person name="van Gent-Pelzer M.P.E."/>
            <person name="Joly D.L."/>
            <person name="van de Geest H.C."/>
            <person name="Bonants P.J.M."/>
            <person name="Smith D.S."/>
            <person name="Levesque C.A."/>
            <person name="van der Lee T.A.J."/>
        </authorList>
    </citation>
    <scope>NUCLEOTIDE SEQUENCE [LARGE SCALE GENOMIC DNA]</scope>
    <source>
        <strain evidence="11 12">CBS 675.73</strain>
    </source>
</reference>
<dbReference type="GO" id="GO:0003723">
    <property type="term" value="F:RNA binding"/>
    <property type="evidence" value="ECO:0007669"/>
    <property type="project" value="UniProtKB-KW"/>
</dbReference>
<dbReference type="SMART" id="SM00651">
    <property type="entry name" value="Sm"/>
    <property type="match status" value="1"/>
</dbReference>